<reference evidence="2" key="1">
    <citation type="journal article" date="2019" name="Int. J. Syst. Evol. Microbiol.">
        <title>The Global Catalogue of Microorganisms (GCM) 10K type strain sequencing project: providing services to taxonomists for standard genome sequencing and annotation.</title>
        <authorList>
            <consortium name="The Broad Institute Genomics Platform"/>
            <consortium name="The Broad Institute Genome Sequencing Center for Infectious Disease"/>
            <person name="Wu L."/>
            <person name="Ma J."/>
        </authorList>
    </citation>
    <scope>NUCLEOTIDE SEQUENCE [LARGE SCALE GENOMIC DNA]</scope>
    <source>
        <strain evidence="2">KCTC 33576</strain>
    </source>
</reference>
<proteinExistence type="predicted"/>
<organism evidence="1 2">
    <name type="scientific">Populibacterium corticicola</name>
    <dbReference type="NCBI Taxonomy" id="1812826"/>
    <lineage>
        <taxon>Bacteria</taxon>
        <taxon>Bacillati</taxon>
        <taxon>Actinomycetota</taxon>
        <taxon>Actinomycetes</taxon>
        <taxon>Micrococcales</taxon>
        <taxon>Jonesiaceae</taxon>
        <taxon>Populibacterium</taxon>
    </lineage>
</organism>
<dbReference type="Proteomes" id="UP001597391">
    <property type="component" value="Unassembled WGS sequence"/>
</dbReference>
<dbReference type="EMBL" id="JBHUOP010000002">
    <property type="protein sequence ID" value="MFD2840085.1"/>
    <property type="molecule type" value="Genomic_DNA"/>
</dbReference>
<comment type="caution">
    <text evidence="1">The sequence shown here is derived from an EMBL/GenBank/DDBJ whole genome shotgun (WGS) entry which is preliminary data.</text>
</comment>
<sequence length="72" mass="7692">MKQKNPTGLVPENGTWFKVHGPHSVSLSVVDLLHLSYEKRLSAGTLVAPAPALQDAQTATVPNQQQTVETAS</sequence>
<keyword evidence="2" id="KW-1185">Reference proteome</keyword>
<protein>
    <submittedName>
        <fullName evidence="1">Uncharacterized protein</fullName>
    </submittedName>
</protein>
<gene>
    <name evidence="1" type="ORF">ACFSYH_05820</name>
</gene>
<accession>A0ABW5XFN7</accession>
<dbReference type="RefSeq" id="WP_377465744.1">
    <property type="nucleotide sequence ID" value="NZ_JBHUOP010000002.1"/>
</dbReference>
<evidence type="ECO:0000313" key="1">
    <source>
        <dbReference type="EMBL" id="MFD2840085.1"/>
    </source>
</evidence>
<name>A0ABW5XFN7_9MICO</name>
<evidence type="ECO:0000313" key="2">
    <source>
        <dbReference type="Proteomes" id="UP001597391"/>
    </source>
</evidence>